<dbReference type="RefSeq" id="WP_190353208.1">
    <property type="nucleotide sequence ID" value="NZ_JACJPY010000142.1"/>
</dbReference>
<reference evidence="3" key="1">
    <citation type="journal article" date="2015" name="ISME J.">
        <title>Draft Genome Sequence of Streptomyces incarnatus NRRL8089, which Produces the Nucleoside Antibiotic Sinefungin.</title>
        <authorList>
            <person name="Oshima K."/>
            <person name="Hattori M."/>
            <person name="Shimizu H."/>
            <person name="Fukuda K."/>
            <person name="Nemoto M."/>
            <person name="Inagaki K."/>
            <person name="Tamura T."/>
        </authorList>
    </citation>
    <scope>NUCLEOTIDE SEQUENCE</scope>
    <source>
        <strain evidence="3">FACHB-1277</strain>
    </source>
</reference>
<feature type="coiled-coil region" evidence="1">
    <location>
        <begin position="165"/>
        <end position="192"/>
    </location>
</feature>
<name>A0A926UWX3_9CYAN</name>
<gene>
    <name evidence="3" type="ORF">H6F44_21885</name>
</gene>
<reference evidence="3" key="2">
    <citation type="submission" date="2020-08" db="EMBL/GenBank/DDBJ databases">
        <authorList>
            <person name="Chen M."/>
            <person name="Teng W."/>
            <person name="Zhao L."/>
            <person name="Hu C."/>
            <person name="Zhou Y."/>
            <person name="Han B."/>
            <person name="Song L."/>
            <person name="Shu W."/>
        </authorList>
    </citation>
    <scope>NUCLEOTIDE SEQUENCE</scope>
    <source>
        <strain evidence="3">FACHB-1277</strain>
    </source>
</reference>
<dbReference type="EMBL" id="JACJPY010000142">
    <property type="protein sequence ID" value="MBD2152747.1"/>
    <property type="molecule type" value="Genomic_DNA"/>
</dbReference>
<accession>A0A926UWX3</accession>
<keyword evidence="4" id="KW-1185">Reference proteome</keyword>
<feature type="chain" id="PRO_5037456834" description="VWA domain-containing protein" evidence="2">
    <location>
        <begin position="20"/>
        <end position="299"/>
    </location>
</feature>
<dbReference type="SUPFAM" id="SSF53300">
    <property type="entry name" value="vWA-like"/>
    <property type="match status" value="1"/>
</dbReference>
<evidence type="ECO:0000256" key="1">
    <source>
        <dbReference type="SAM" id="Coils"/>
    </source>
</evidence>
<evidence type="ECO:0000313" key="3">
    <source>
        <dbReference type="EMBL" id="MBD2152747.1"/>
    </source>
</evidence>
<dbReference type="InterPro" id="IPR036465">
    <property type="entry name" value="vWFA_dom_sf"/>
</dbReference>
<keyword evidence="2" id="KW-0732">Signal</keyword>
<proteinExistence type="predicted"/>
<dbReference type="Proteomes" id="UP000631421">
    <property type="component" value="Unassembled WGS sequence"/>
</dbReference>
<evidence type="ECO:0000313" key="4">
    <source>
        <dbReference type="Proteomes" id="UP000631421"/>
    </source>
</evidence>
<evidence type="ECO:0000256" key="2">
    <source>
        <dbReference type="SAM" id="SignalP"/>
    </source>
</evidence>
<protein>
    <recommendedName>
        <fullName evidence="5">VWA domain-containing protein</fullName>
    </recommendedName>
</protein>
<dbReference type="AlphaFoldDB" id="A0A926UWX3"/>
<comment type="caution">
    <text evidence="3">The sequence shown here is derived from an EMBL/GenBank/DDBJ whole genome shotgun (WGS) entry which is preliminary data.</text>
</comment>
<sequence>MHKLISPRHILAIAFTSVALCLYGCNNTNDLATSATPVEVVPIPENARQLEAEIAEVKLRQSKATTPVKIVVAIDQSGSMQDARVNYVNFADLQSIFLKVEESGGEIALSAICDRSNRPLERLLFPEPPKLDEKLLTLPAPVSQLADEGSPFEKEEREKAHAAKLASYNSEIDQKSREIAAHKKQLQQHRQESQKRIEAVKPDIEKILKTPRNCQATDIQSSLNRAKWYFEEATPKSHKRFALFITDGLDSFSEAPANLPADARVILVNGSVNVGIFGKIKHDRFESPKRAITHLVDLM</sequence>
<evidence type="ECO:0008006" key="5">
    <source>
        <dbReference type="Google" id="ProtNLM"/>
    </source>
</evidence>
<organism evidence="3 4">
    <name type="scientific">Pseudanabaena cinerea FACHB-1277</name>
    <dbReference type="NCBI Taxonomy" id="2949581"/>
    <lineage>
        <taxon>Bacteria</taxon>
        <taxon>Bacillati</taxon>
        <taxon>Cyanobacteriota</taxon>
        <taxon>Cyanophyceae</taxon>
        <taxon>Pseudanabaenales</taxon>
        <taxon>Pseudanabaenaceae</taxon>
        <taxon>Pseudanabaena</taxon>
        <taxon>Pseudanabaena cinerea</taxon>
    </lineage>
</organism>
<keyword evidence="1" id="KW-0175">Coiled coil</keyword>
<feature type="signal peptide" evidence="2">
    <location>
        <begin position="1"/>
        <end position="19"/>
    </location>
</feature>